<accession>D2V0Q5</accession>
<dbReference type="KEGG" id="ngr:NAEGRDRAFT_62378"/>
<proteinExistence type="predicted"/>
<dbReference type="PROSITE" id="PS50082">
    <property type="entry name" value="WD_REPEATS_2"/>
    <property type="match status" value="3"/>
</dbReference>
<sequence length="358" mass="38741">MLYQNSSENVYGFLKLDSLKKLVKEGLPDSVEIANVLATKSLSLKYKDNTYKYVSAGIVHPTIMNKHAVLSLDISPAGQLGVSGGSDGLLRIWESATGVVRRDFKGHFGDVTCTRFLPSGQVIMSGASDFQIKIWDLTNGECGATLKGHKGTINALDFINRGRNFISSSRDGSCKLWDCASQSEITTIHKGTSPVTDCAIAVNTTLSNSNSSALDEKDFDTQGKIGAFVSSSGLLRVFDVRTRQSVFSQTVEHGLKCCCIIEDGFVVLAGSDSGHLVNLDLRKTSNQIEVKKLVDSTISSITRDGQWFSTVDGGCFSTTQHLELTGADCDPIYKVISSTDGKKVYTACRDGKVRQYSV</sequence>
<dbReference type="InterPro" id="IPR020472">
    <property type="entry name" value="WD40_PAC1"/>
</dbReference>
<dbReference type="SMART" id="SM00320">
    <property type="entry name" value="WD40"/>
    <property type="match status" value="6"/>
</dbReference>
<keyword evidence="1 3" id="KW-0853">WD repeat</keyword>
<dbReference type="VEuPathDB" id="AmoebaDB:NAEGRDRAFT_62378"/>
<keyword evidence="5" id="KW-1185">Reference proteome</keyword>
<organism evidence="5">
    <name type="scientific">Naegleria gruberi</name>
    <name type="common">Amoeba</name>
    <dbReference type="NCBI Taxonomy" id="5762"/>
    <lineage>
        <taxon>Eukaryota</taxon>
        <taxon>Discoba</taxon>
        <taxon>Heterolobosea</taxon>
        <taxon>Tetramitia</taxon>
        <taxon>Eutetramitia</taxon>
        <taxon>Vahlkampfiidae</taxon>
        <taxon>Naegleria</taxon>
    </lineage>
</organism>
<dbReference type="PANTHER" id="PTHR44156">
    <property type="entry name" value="SUPERNUMERARY LIMBS, ISOFORM B-RELATED"/>
    <property type="match status" value="1"/>
</dbReference>
<dbReference type="Gene3D" id="2.130.10.10">
    <property type="entry name" value="YVTN repeat-like/Quinoprotein amine dehydrogenase"/>
    <property type="match status" value="2"/>
</dbReference>
<dbReference type="OMA" id="CNWNEAL"/>
<reference evidence="4 5" key="1">
    <citation type="journal article" date="2010" name="Cell">
        <title>The genome of Naegleria gruberi illuminates early eukaryotic versatility.</title>
        <authorList>
            <person name="Fritz-Laylin L.K."/>
            <person name="Prochnik S.E."/>
            <person name="Ginger M.L."/>
            <person name="Dacks J.B."/>
            <person name="Carpenter M.L."/>
            <person name="Field M.C."/>
            <person name="Kuo A."/>
            <person name="Paredez A."/>
            <person name="Chapman J."/>
            <person name="Pham J."/>
            <person name="Shu S."/>
            <person name="Neupane R."/>
            <person name="Cipriano M."/>
            <person name="Mancuso J."/>
            <person name="Tu H."/>
            <person name="Salamov A."/>
            <person name="Lindquist E."/>
            <person name="Shapiro H."/>
            <person name="Lucas S."/>
            <person name="Grigoriev I.V."/>
            <person name="Cande W.Z."/>
            <person name="Fulton C."/>
            <person name="Rokhsar D.S."/>
            <person name="Dawson S.C."/>
        </authorList>
    </citation>
    <scope>NUCLEOTIDE SEQUENCE [LARGE SCALE GENOMIC DNA]</scope>
    <source>
        <strain evidence="4 5">NEG-M</strain>
    </source>
</reference>
<dbReference type="PROSITE" id="PS50294">
    <property type="entry name" value="WD_REPEATS_REGION"/>
    <property type="match status" value="2"/>
</dbReference>
<gene>
    <name evidence="4" type="ORF">NAEGRDRAFT_62378</name>
</gene>
<dbReference type="InterPro" id="IPR015943">
    <property type="entry name" value="WD40/YVTN_repeat-like_dom_sf"/>
</dbReference>
<dbReference type="InterPro" id="IPR053299">
    <property type="entry name" value="ASTRA_WD_repeat"/>
</dbReference>
<evidence type="ECO:0000256" key="3">
    <source>
        <dbReference type="PROSITE-ProRule" id="PRU00221"/>
    </source>
</evidence>
<dbReference type="PROSITE" id="PS00678">
    <property type="entry name" value="WD_REPEATS_1"/>
    <property type="match status" value="1"/>
</dbReference>
<dbReference type="AlphaFoldDB" id="D2V0Q5"/>
<dbReference type="InterPro" id="IPR001680">
    <property type="entry name" value="WD40_rpt"/>
</dbReference>
<feature type="repeat" description="WD" evidence="3">
    <location>
        <begin position="62"/>
        <end position="94"/>
    </location>
</feature>
<keyword evidence="2" id="KW-0677">Repeat</keyword>
<dbReference type="RefSeq" id="XP_002682302.1">
    <property type="nucleotide sequence ID" value="XM_002682256.1"/>
</dbReference>
<dbReference type="OrthoDB" id="10250419at2759"/>
<dbReference type="InParanoid" id="D2V0Q5"/>
<evidence type="ECO:0000313" key="4">
    <source>
        <dbReference type="EMBL" id="EFC49558.1"/>
    </source>
</evidence>
<dbReference type="eggNOG" id="KOG0266">
    <property type="taxonomic scope" value="Eukaryota"/>
</dbReference>
<dbReference type="EMBL" id="GG738847">
    <property type="protein sequence ID" value="EFC49558.1"/>
    <property type="molecule type" value="Genomic_DNA"/>
</dbReference>
<dbReference type="GeneID" id="8852279"/>
<evidence type="ECO:0000313" key="5">
    <source>
        <dbReference type="Proteomes" id="UP000006671"/>
    </source>
</evidence>
<evidence type="ECO:0000256" key="2">
    <source>
        <dbReference type="ARBA" id="ARBA00022737"/>
    </source>
</evidence>
<protein>
    <submittedName>
        <fullName evidence="4">Predicted protein</fullName>
    </submittedName>
</protein>
<dbReference type="SUPFAM" id="SSF50978">
    <property type="entry name" value="WD40 repeat-like"/>
    <property type="match status" value="1"/>
</dbReference>
<dbReference type="PRINTS" id="PR00320">
    <property type="entry name" value="GPROTEINBRPT"/>
</dbReference>
<feature type="repeat" description="WD" evidence="3">
    <location>
        <begin position="104"/>
        <end position="145"/>
    </location>
</feature>
<name>D2V0Q5_NAEGR</name>
<dbReference type="STRING" id="5762.D2V0Q5"/>
<dbReference type="Pfam" id="PF00400">
    <property type="entry name" value="WD40"/>
    <property type="match status" value="4"/>
</dbReference>
<dbReference type="Proteomes" id="UP000006671">
    <property type="component" value="Unassembled WGS sequence"/>
</dbReference>
<dbReference type="InterPro" id="IPR036322">
    <property type="entry name" value="WD40_repeat_dom_sf"/>
</dbReference>
<feature type="repeat" description="WD" evidence="3">
    <location>
        <begin position="146"/>
        <end position="187"/>
    </location>
</feature>
<dbReference type="InterPro" id="IPR019775">
    <property type="entry name" value="WD40_repeat_CS"/>
</dbReference>
<evidence type="ECO:0000256" key="1">
    <source>
        <dbReference type="ARBA" id="ARBA00022574"/>
    </source>
</evidence>